<evidence type="ECO:0000256" key="9">
    <source>
        <dbReference type="ARBA" id="ARBA00023180"/>
    </source>
</evidence>
<feature type="compositionally biased region" description="Low complexity" evidence="14">
    <location>
        <begin position="44"/>
        <end position="54"/>
    </location>
</feature>
<dbReference type="PANTHER" id="PTHR19226">
    <property type="entry name" value="THY-1 MEMBRANE GLYCOPROTEIN"/>
    <property type="match status" value="1"/>
</dbReference>
<dbReference type="GO" id="GO:0005925">
    <property type="term" value="C:focal adhesion"/>
    <property type="evidence" value="ECO:0007669"/>
    <property type="project" value="TreeGrafter"/>
</dbReference>
<dbReference type="Gene3D" id="2.60.40.10">
    <property type="entry name" value="Immunoglobulins"/>
    <property type="match status" value="1"/>
</dbReference>
<keyword evidence="6" id="KW-0732">Signal</keyword>
<dbReference type="GO" id="GO:0005096">
    <property type="term" value="F:GTPase activator activity"/>
    <property type="evidence" value="ECO:0007669"/>
    <property type="project" value="TreeGrafter"/>
</dbReference>
<evidence type="ECO:0000259" key="15">
    <source>
        <dbReference type="PROSITE" id="PS50835"/>
    </source>
</evidence>
<keyword evidence="5" id="KW-0336">GPI-anchor</keyword>
<feature type="domain" description="Ig-like" evidence="15">
    <location>
        <begin position="192"/>
        <end position="310"/>
    </location>
</feature>
<dbReference type="Proteomes" id="UP000694521">
    <property type="component" value="Unplaced"/>
</dbReference>
<keyword evidence="11" id="KW-0449">Lipoprotein</keyword>
<name>A0A8B9E5V3_ANSCY</name>
<dbReference type="PANTHER" id="PTHR19226:SF2">
    <property type="entry name" value="THY-1 MEMBRANE GLYCOPROTEIN"/>
    <property type="match status" value="1"/>
</dbReference>
<evidence type="ECO:0000256" key="1">
    <source>
        <dbReference type="ARBA" id="ARBA00003467"/>
    </source>
</evidence>
<evidence type="ECO:0000313" key="17">
    <source>
        <dbReference type="Proteomes" id="UP000694521"/>
    </source>
</evidence>
<keyword evidence="17" id="KW-1185">Reference proteome</keyword>
<dbReference type="GO" id="GO:0045121">
    <property type="term" value="C:membrane raft"/>
    <property type="evidence" value="ECO:0007669"/>
    <property type="project" value="TreeGrafter"/>
</dbReference>
<dbReference type="PROSITE" id="PS50835">
    <property type="entry name" value="IG_LIKE"/>
    <property type="match status" value="1"/>
</dbReference>
<dbReference type="InterPro" id="IPR033292">
    <property type="entry name" value="THY1"/>
</dbReference>
<keyword evidence="4" id="KW-1003">Cell membrane</keyword>
<evidence type="ECO:0000256" key="2">
    <source>
        <dbReference type="ARBA" id="ARBA00004609"/>
    </source>
</evidence>
<reference evidence="16" key="1">
    <citation type="submission" date="2025-08" db="UniProtKB">
        <authorList>
            <consortium name="Ensembl"/>
        </authorList>
    </citation>
    <scope>IDENTIFICATION</scope>
</reference>
<keyword evidence="12" id="KW-0393">Immunoglobulin domain</keyword>
<dbReference type="FunFam" id="2.60.40.10:FF:001828">
    <property type="entry name" value="Thy-1 membrane glycoprotein"/>
    <property type="match status" value="1"/>
</dbReference>
<dbReference type="GO" id="GO:0007229">
    <property type="term" value="P:integrin-mediated signaling pathway"/>
    <property type="evidence" value="ECO:0007669"/>
    <property type="project" value="TreeGrafter"/>
</dbReference>
<evidence type="ECO:0000256" key="11">
    <source>
        <dbReference type="ARBA" id="ARBA00023288"/>
    </source>
</evidence>
<feature type="region of interest" description="Disordered" evidence="14">
    <location>
        <begin position="44"/>
        <end position="64"/>
    </location>
</feature>
<evidence type="ECO:0000256" key="10">
    <source>
        <dbReference type="ARBA" id="ARBA00023283"/>
    </source>
</evidence>
<evidence type="ECO:0000256" key="14">
    <source>
        <dbReference type="SAM" id="MobiDB-lite"/>
    </source>
</evidence>
<feature type="region of interest" description="Disordered" evidence="14">
    <location>
        <begin position="315"/>
        <end position="354"/>
    </location>
</feature>
<dbReference type="GO" id="GO:0030334">
    <property type="term" value="P:regulation of cell migration"/>
    <property type="evidence" value="ECO:0007669"/>
    <property type="project" value="InterPro"/>
</dbReference>
<dbReference type="AlphaFoldDB" id="A0A8B9E5V3"/>
<evidence type="ECO:0000256" key="8">
    <source>
        <dbReference type="ARBA" id="ARBA00023157"/>
    </source>
</evidence>
<organism evidence="16 17">
    <name type="scientific">Anser cygnoides</name>
    <name type="common">Swan goose</name>
    <dbReference type="NCBI Taxonomy" id="8845"/>
    <lineage>
        <taxon>Eukaryota</taxon>
        <taxon>Metazoa</taxon>
        <taxon>Chordata</taxon>
        <taxon>Craniata</taxon>
        <taxon>Vertebrata</taxon>
        <taxon>Euteleostomi</taxon>
        <taxon>Archelosauria</taxon>
        <taxon>Archosauria</taxon>
        <taxon>Dinosauria</taxon>
        <taxon>Saurischia</taxon>
        <taxon>Theropoda</taxon>
        <taxon>Coelurosauria</taxon>
        <taxon>Aves</taxon>
        <taxon>Neognathae</taxon>
        <taxon>Galloanserae</taxon>
        <taxon>Anseriformes</taxon>
        <taxon>Anatidae</taxon>
        <taxon>Anserinae</taxon>
        <taxon>Anser</taxon>
    </lineage>
</organism>
<dbReference type="InterPro" id="IPR007110">
    <property type="entry name" value="Ig-like_dom"/>
</dbReference>
<comment type="function">
    <text evidence="1">May play a role in cell-cell or cell-ligand interactions during synaptogenesis and other events in the brain.</text>
</comment>
<dbReference type="GO" id="GO:0009897">
    <property type="term" value="C:external side of plasma membrane"/>
    <property type="evidence" value="ECO:0007669"/>
    <property type="project" value="TreeGrafter"/>
</dbReference>
<reference evidence="16" key="2">
    <citation type="submission" date="2025-09" db="UniProtKB">
        <authorList>
            <consortium name="Ensembl"/>
        </authorList>
    </citation>
    <scope>IDENTIFICATION</scope>
</reference>
<dbReference type="GO" id="GO:0007155">
    <property type="term" value="P:cell adhesion"/>
    <property type="evidence" value="ECO:0007669"/>
    <property type="project" value="InterPro"/>
</dbReference>
<dbReference type="SUPFAM" id="SSF48726">
    <property type="entry name" value="Immunoglobulin"/>
    <property type="match status" value="1"/>
</dbReference>
<dbReference type="GO" id="GO:0030425">
    <property type="term" value="C:dendrite"/>
    <property type="evidence" value="ECO:0007669"/>
    <property type="project" value="TreeGrafter"/>
</dbReference>
<evidence type="ECO:0000313" key="16">
    <source>
        <dbReference type="Ensembl" id="ENSACDP00005016911.1"/>
    </source>
</evidence>
<dbReference type="Ensembl" id="ENSACDT00005020346.1">
    <property type="protein sequence ID" value="ENSACDP00005016911.1"/>
    <property type="gene ID" value="ENSACDG00005012367.1"/>
</dbReference>
<dbReference type="GO" id="GO:0005178">
    <property type="term" value="F:integrin binding"/>
    <property type="evidence" value="ECO:0007669"/>
    <property type="project" value="InterPro"/>
</dbReference>
<sequence>MLPPQNLSNPVPRRVPLGPWRLGAILWQPGLLLAALGPFPSLHRSESSLLSSPAGGPGWRTHEGSLTWHRAGQAPGRILLSAARLGRAASLAGARGGQNMRGWARGGSRQGKERGGHRLRTREGDAGGHAALNLQLFPVLPAAEHRLCGRRVPHSAALCQGGDLADCFSPPAQAHLSPAASPGHLISGKMNPTVGIAVILTVLQAAQCQMIKDLSACLLGQSLRVDCRYENKTSNPLTYEFSITKDNRKHVIHSTISVSENVYRSRANVTMHKNLVCLYLQSFTTSDEGVYMCELKATNDYTGNQIKNITVIKGERGSGARPPAPLQPLLPPQPLGLAGPARKAPVPVMSPKPP</sequence>
<evidence type="ECO:0000256" key="3">
    <source>
        <dbReference type="ARBA" id="ARBA00019731"/>
    </source>
</evidence>
<feature type="region of interest" description="Disordered" evidence="14">
    <location>
        <begin position="91"/>
        <end position="124"/>
    </location>
</feature>
<evidence type="ECO:0000256" key="13">
    <source>
        <dbReference type="ARBA" id="ARBA00032696"/>
    </source>
</evidence>
<evidence type="ECO:0000256" key="6">
    <source>
        <dbReference type="ARBA" id="ARBA00022729"/>
    </source>
</evidence>
<comment type="subcellular location">
    <subcellularLocation>
        <location evidence="2">Cell membrane</location>
        <topology evidence="2">Lipid-anchor</topology>
        <topology evidence="2">GPI-anchor</topology>
    </subcellularLocation>
</comment>
<keyword evidence="9" id="KW-0325">Glycoprotein</keyword>
<protein>
    <recommendedName>
        <fullName evidence="3">Thy-1 membrane glycoprotein</fullName>
    </recommendedName>
    <alternativeName>
        <fullName evidence="13">Thy-1 antigen</fullName>
    </alternativeName>
</protein>
<dbReference type="GO" id="GO:0051894">
    <property type="term" value="P:positive regulation of focal adhesion assembly"/>
    <property type="evidence" value="ECO:0007669"/>
    <property type="project" value="TreeGrafter"/>
</dbReference>
<evidence type="ECO:0000256" key="5">
    <source>
        <dbReference type="ARBA" id="ARBA00022622"/>
    </source>
</evidence>
<evidence type="ECO:0000256" key="4">
    <source>
        <dbReference type="ARBA" id="ARBA00022475"/>
    </source>
</evidence>
<dbReference type="InterPro" id="IPR036179">
    <property type="entry name" value="Ig-like_dom_sf"/>
</dbReference>
<dbReference type="InterPro" id="IPR013106">
    <property type="entry name" value="Ig_V-set"/>
</dbReference>
<keyword evidence="8" id="KW-1015">Disulfide bond</keyword>
<dbReference type="SMART" id="SM00406">
    <property type="entry name" value="IGv"/>
    <property type="match status" value="1"/>
</dbReference>
<feature type="compositionally biased region" description="Pro residues" evidence="14">
    <location>
        <begin position="322"/>
        <end position="334"/>
    </location>
</feature>
<accession>A0A8B9E5V3</accession>
<dbReference type="InterPro" id="IPR013783">
    <property type="entry name" value="Ig-like_fold"/>
</dbReference>
<evidence type="ECO:0000256" key="7">
    <source>
        <dbReference type="ARBA" id="ARBA00023136"/>
    </source>
</evidence>
<proteinExistence type="predicted"/>
<dbReference type="GO" id="GO:0043209">
    <property type="term" value="C:myelin sheath"/>
    <property type="evidence" value="ECO:0007669"/>
    <property type="project" value="TreeGrafter"/>
</dbReference>
<keyword evidence="10" id="KW-0873">Pyrrolidone carboxylic acid</keyword>
<feature type="compositionally biased region" description="Basic and acidic residues" evidence="14">
    <location>
        <begin position="110"/>
        <end position="124"/>
    </location>
</feature>
<keyword evidence="7" id="KW-0472">Membrane</keyword>
<evidence type="ECO:0000256" key="12">
    <source>
        <dbReference type="ARBA" id="ARBA00023319"/>
    </source>
</evidence>